<dbReference type="EMBL" id="JBHSDK010000015">
    <property type="protein sequence ID" value="MFC4335638.1"/>
    <property type="molecule type" value="Genomic_DNA"/>
</dbReference>
<evidence type="ECO:0000256" key="1">
    <source>
        <dbReference type="ARBA" id="ARBA00004651"/>
    </source>
</evidence>
<proteinExistence type="predicted"/>
<dbReference type="CDD" id="cd06173">
    <property type="entry name" value="MFS_MefA_like"/>
    <property type="match status" value="1"/>
</dbReference>
<dbReference type="Pfam" id="PF05977">
    <property type="entry name" value="MFS_3"/>
    <property type="match status" value="1"/>
</dbReference>
<keyword evidence="3" id="KW-1003">Cell membrane</keyword>
<keyword evidence="6 7" id="KW-0472">Membrane</keyword>
<keyword evidence="9" id="KW-1185">Reference proteome</keyword>
<dbReference type="InterPro" id="IPR036259">
    <property type="entry name" value="MFS_trans_sf"/>
</dbReference>
<evidence type="ECO:0000256" key="2">
    <source>
        <dbReference type="ARBA" id="ARBA00022448"/>
    </source>
</evidence>
<evidence type="ECO:0000256" key="6">
    <source>
        <dbReference type="ARBA" id="ARBA00023136"/>
    </source>
</evidence>
<evidence type="ECO:0000256" key="7">
    <source>
        <dbReference type="SAM" id="Phobius"/>
    </source>
</evidence>
<keyword evidence="5 7" id="KW-1133">Transmembrane helix</keyword>
<dbReference type="RefSeq" id="WP_380620703.1">
    <property type="nucleotide sequence ID" value="NZ_JBHSDK010000015.1"/>
</dbReference>
<protein>
    <submittedName>
        <fullName evidence="8">MFS transporter</fullName>
    </submittedName>
</protein>
<name>A0ABV8TXY8_9ACTN</name>
<evidence type="ECO:0000313" key="8">
    <source>
        <dbReference type="EMBL" id="MFC4335638.1"/>
    </source>
</evidence>
<comment type="subcellular location">
    <subcellularLocation>
        <location evidence="1">Cell membrane</location>
        <topology evidence="1">Multi-pass membrane protein</topology>
    </subcellularLocation>
</comment>
<accession>A0ABV8TXY8</accession>
<organism evidence="8 9">
    <name type="scientific">Salininema proteolyticum</name>
    <dbReference type="NCBI Taxonomy" id="1607685"/>
    <lineage>
        <taxon>Bacteria</taxon>
        <taxon>Bacillati</taxon>
        <taxon>Actinomycetota</taxon>
        <taxon>Actinomycetes</taxon>
        <taxon>Glycomycetales</taxon>
        <taxon>Glycomycetaceae</taxon>
        <taxon>Salininema</taxon>
    </lineage>
</organism>
<feature type="transmembrane region" description="Helical" evidence="7">
    <location>
        <begin position="274"/>
        <end position="296"/>
    </location>
</feature>
<dbReference type="PANTHER" id="PTHR23513:SF6">
    <property type="entry name" value="MAJOR FACILITATOR SUPERFAMILY ASSOCIATED DOMAIN-CONTAINING PROTEIN"/>
    <property type="match status" value="1"/>
</dbReference>
<keyword evidence="2" id="KW-0813">Transport</keyword>
<dbReference type="SUPFAM" id="SSF103473">
    <property type="entry name" value="MFS general substrate transporter"/>
    <property type="match status" value="1"/>
</dbReference>
<sequence length="320" mass="33523">MSLETHLPLRGHRDFSILWTGRAVNQLGTAVGSVALPVLAVTVLHASPLQVSLLSAVSTLTVLLLSFPVGLYAEHRRKRPVMIAADLVRFSALASVAVLGYLDLLTLGVLYAVSFVNGACQIAFMSASQAHVKALVGPDRLADAHGKLQSTTWLSISVGPSLGGLLVSALGALTGYLVHAVSFLAAALSLPLLRQPEPEPPKPDRGGYREELLAGLRCPWYFLIPLAVPGYAGVVIVCVGFGGQLVFAALANATMSTYRQSVTPDDLMTRVGSLWSFATTALQPLFIVAGGVLATAVGNRPTLAVAATLMAGATLLLPRR</sequence>
<dbReference type="Gene3D" id="1.20.1250.20">
    <property type="entry name" value="MFS general substrate transporter like domains"/>
    <property type="match status" value="1"/>
</dbReference>
<dbReference type="PANTHER" id="PTHR23513">
    <property type="entry name" value="INTEGRAL MEMBRANE EFFLUX PROTEIN-RELATED"/>
    <property type="match status" value="1"/>
</dbReference>
<feature type="transmembrane region" description="Helical" evidence="7">
    <location>
        <begin position="27"/>
        <end position="47"/>
    </location>
</feature>
<feature type="transmembrane region" description="Helical" evidence="7">
    <location>
        <begin position="230"/>
        <end position="253"/>
    </location>
</feature>
<evidence type="ECO:0000256" key="3">
    <source>
        <dbReference type="ARBA" id="ARBA00022475"/>
    </source>
</evidence>
<feature type="transmembrane region" description="Helical" evidence="7">
    <location>
        <begin position="302"/>
        <end position="318"/>
    </location>
</feature>
<dbReference type="Proteomes" id="UP001595823">
    <property type="component" value="Unassembled WGS sequence"/>
</dbReference>
<comment type="caution">
    <text evidence="8">The sequence shown here is derived from an EMBL/GenBank/DDBJ whole genome shotgun (WGS) entry which is preliminary data.</text>
</comment>
<dbReference type="InterPro" id="IPR010290">
    <property type="entry name" value="TM_effector"/>
</dbReference>
<evidence type="ECO:0000313" key="9">
    <source>
        <dbReference type="Proteomes" id="UP001595823"/>
    </source>
</evidence>
<gene>
    <name evidence="8" type="ORF">ACFPET_10545</name>
</gene>
<evidence type="ECO:0000256" key="4">
    <source>
        <dbReference type="ARBA" id="ARBA00022692"/>
    </source>
</evidence>
<feature type="transmembrane region" description="Helical" evidence="7">
    <location>
        <begin position="53"/>
        <end position="73"/>
    </location>
</feature>
<evidence type="ECO:0000256" key="5">
    <source>
        <dbReference type="ARBA" id="ARBA00022989"/>
    </source>
</evidence>
<reference evidence="9" key="1">
    <citation type="journal article" date="2019" name="Int. J. Syst. Evol. Microbiol.">
        <title>The Global Catalogue of Microorganisms (GCM) 10K type strain sequencing project: providing services to taxonomists for standard genome sequencing and annotation.</title>
        <authorList>
            <consortium name="The Broad Institute Genomics Platform"/>
            <consortium name="The Broad Institute Genome Sequencing Center for Infectious Disease"/>
            <person name="Wu L."/>
            <person name="Ma J."/>
        </authorList>
    </citation>
    <scope>NUCLEOTIDE SEQUENCE [LARGE SCALE GENOMIC DNA]</scope>
    <source>
        <strain evidence="9">IBRC-M 10908</strain>
    </source>
</reference>
<keyword evidence="4 7" id="KW-0812">Transmembrane</keyword>
<feature type="transmembrane region" description="Helical" evidence="7">
    <location>
        <begin position="165"/>
        <end position="193"/>
    </location>
</feature>